<reference evidence="9 10" key="1">
    <citation type="submission" date="2020-08" db="EMBL/GenBank/DDBJ databases">
        <title>Oceanospirillum sp. nov. isolated from marine sediment.</title>
        <authorList>
            <person name="Ji X."/>
        </authorList>
    </citation>
    <scope>NUCLEOTIDE SEQUENCE [LARGE SCALE GENOMIC DNA]</scope>
    <source>
        <strain evidence="9 10">D5</strain>
    </source>
</reference>
<dbReference type="Pfam" id="PF00037">
    <property type="entry name" value="Fer4"/>
    <property type="match status" value="1"/>
</dbReference>
<dbReference type="GO" id="GO:0051539">
    <property type="term" value="F:4 iron, 4 sulfur cluster binding"/>
    <property type="evidence" value="ECO:0007669"/>
    <property type="project" value="UniProtKB-KW"/>
</dbReference>
<keyword evidence="5" id="KW-0249">Electron transport</keyword>
<comment type="caution">
    <text evidence="9">The sequence shown here is derived from an EMBL/GenBank/DDBJ whole genome shotgun (WGS) entry which is preliminary data.</text>
</comment>
<feature type="domain" description="4Fe-4S ferredoxin-type" evidence="8">
    <location>
        <begin position="1"/>
        <end position="29"/>
    </location>
</feature>
<sequence>MAYEIVDSCVSCTACAMVCPNDAISEQDMQFVIDSTLCTECAGDFDDPQCASICPVEGAIVDELGYELNPLGSLTGIIPLSAA</sequence>
<dbReference type="PROSITE" id="PS51379">
    <property type="entry name" value="4FE4S_FER_2"/>
    <property type="match status" value="1"/>
</dbReference>
<organism evidence="9 10">
    <name type="scientific">Oceanospirillum sediminis</name>
    <dbReference type="NCBI Taxonomy" id="2760088"/>
    <lineage>
        <taxon>Bacteria</taxon>
        <taxon>Pseudomonadati</taxon>
        <taxon>Pseudomonadota</taxon>
        <taxon>Gammaproteobacteria</taxon>
        <taxon>Oceanospirillales</taxon>
        <taxon>Oceanospirillaceae</taxon>
        <taxon>Oceanospirillum</taxon>
    </lineage>
</organism>
<comment type="cofactor">
    <cofactor evidence="1">
        <name>[4Fe-4S] cluster</name>
        <dbReference type="ChEBI" id="CHEBI:49883"/>
    </cofactor>
</comment>
<keyword evidence="3" id="KW-0004">4Fe-4S</keyword>
<evidence type="ECO:0000313" key="9">
    <source>
        <dbReference type="EMBL" id="MBB1486487.1"/>
    </source>
</evidence>
<evidence type="ECO:0000259" key="8">
    <source>
        <dbReference type="PROSITE" id="PS51379"/>
    </source>
</evidence>
<evidence type="ECO:0000256" key="5">
    <source>
        <dbReference type="ARBA" id="ARBA00022982"/>
    </source>
</evidence>
<keyword evidence="10" id="KW-1185">Reference proteome</keyword>
<accession>A0A839IPW5</accession>
<keyword evidence="7" id="KW-0411">Iron-sulfur</keyword>
<proteinExistence type="predicted"/>
<dbReference type="FunFam" id="3.30.70.20:FF:000045">
    <property type="entry name" value="Ferredoxin, 4Fe-4S"/>
    <property type="match status" value="1"/>
</dbReference>
<dbReference type="Proteomes" id="UP000565262">
    <property type="component" value="Unassembled WGS sequence"/>
</dbReference>
<dbReference type="Gene3D" id="3.30.70.20">
    <property type="match status" value="1"/>
</dbReference>
<keyword evidence="4" id="KW-0479">Metal-binding</keyword>
<evidence type="ECO:0000313" key="10">
    <source>
        <dbReference type="Proteomes" id="UP000565262"/>
    </source>
</evidence>
<dbReference type="InterPro" id="IPR017896">
    <property type="entry name" value="4Fe4S_Fe-S-bd"/>
</dbReference>
<dbReference type="GO" id="GO:0046872">
    <property type="term" value="F:metal ion binding"/>
    <property type="evidence" value="ECO:0007669"/>
    <property type="project" value="UniProtKB-KW"/>
</dbReference>
<gene>
    <name evidence="9" type="ORF">H4O21_07675</name>
</gene>
<evidence type="ECO:0000256" key="6">
    <source>
        <dbReference type="ARBA" id="ARBA00023004"/>
    </source>
</evidence>
<evidence type="ECO:0000256" key="7">
    <source>
        <dbReference type="ARBA" id="ARBA00023014"/>
    </source>
</evidence>
<protein>
    <submittedName>
        <fullName evidence="9">4Fe-4S binding protein</fullName>
    </submittedName>
</protein>
<dbReference type="AlphaFoldDB" id="A0A839IPW5"/>
<evidence type="ECO:0000256" key="4">
    <source>
        <dbReference type="ARBA" id="ARBA00022723"/>
    </source>
</evidence>
<evidence type="ECO:0000256" key="2">
    <source>
        <dbReference type="ARBA" id="ARBA00022448"/>
    </source>
</evidence>
<evidence type="ECO:0000256" key="1">
    <source>
        <dbReference type="ARBA" id="ARBA00001966"/>
    </source>
</evidence>
<name>A0A839IPW5_9GAMM</name>
<dbReference type="EMBL" id="JACJFM010000007">
    <property type="protein sequence ID" value="MBB1486487.1"/>
    <property type="molecule type" value="Genomic_DNA"/>
</dbReference>
<keyword evidence="6" id="KW-0408">Iron</keyword>
<dbReference type="SUPFAM" id="SSF54862">
    <property type="entry name" value="4Fe-4S ferredoxins"/>
    <property type="match status" value="1"/>
</dbReference>
<dbReference type="InterPro" id="IPR017900">
    <property type="entry name" value="4Fe4S_Fe_S_CS"/>
</dbReference>
<dbReference type="PROSITE" id="PS00198">
    <property type="entry name" value="4FE4S_FER_1"/>
    <property type="match status" value="1"/>
</dbReference>
<dbReference type="RefSeq" id="WP_182808267.1">
    <property type="nucleotide sequence ID" value="NZ_JACJFM010000007.1"/>
</dbReference>
<keyword evidence="2" id="KW-0813">Transport</keyword>
<evidence type="ECO:0000256" key="3">
    <source>
        <dbReference type="ARBA" id="ARBA00022485"/>
    </source>
</evidence>